<feature type="domain" description="Histidine kinase" evidence="8">
    <location>
        <begin position="259"/>
        <end position="478"/>
    </location>
</feature>
<dbReference type="Proteomes" id="UP001560573">
    <property type="component" value="Unassembled WGS sequence"/>
</dbReference>
<dbReference type="SUPFAM" id="SSF55874">
    <property type="entry name" value="ATPase domain of HSP90 chaperone/DNA topoisomerase II/histidine kinase"/>
    <property type="match status" value="1"/>
</dbReference>
<evidence type="ECO:0000256" key="5">
    <source>
        <dbReference type="ARBA" id="ARBA00022777"/>
    </source>
</evidence>
<dbReference type="SMART" id="SM00387">
    <property type="entry name" value="HATPase_c"/>
    <property type="match status" value="1"/>
</dbReference>
<dbReference type="CDD" id="cd00082">
    <property type="entry name" value="HisKA"/>
    <property type="match status" value="1"/>
</dbReference>
<dbReference type="Gene3D" id="3.30.565.10">
    <property type="entry name" value="Histidine kinase-like ATPase, C-terminal domain"/>
    <property type="match status" value="1"/>
</dbReference>
<evidence type="ECO:0000256" key="3">
    <source>
        <dbReference type="ARBA" id="ARBA00022553"/>
    </source>
</evidence>
<dbReference type="PANTHER" id="PTHR43711">
    <property type="entry name" value="TWO-COMPONENT HISTIDINE KINASE"/>
    <property type="match status" value="1"/>
</dbReference>
<protein>
    <recommendedName>
        <fullName evidence="2">histidine kinase</fullName>
        <ecNumber evidence="2">2.7.13.3</ecNumber>
    </recommendedName>
</protein>
<dbReference type="Pfam" id="PF02518">
    <property type="entry name" value="HATPase_c"/>
    <property type="match status" value="1"/>
</dbReference>
<dbReference type="EC" id="2.7.13.3" evidence="2"/>
<keyword evidence="5 9" id="KW-0418">Kinase</keyword>
<dbReference type="InterPro" id="IPR004358">
    <property type="entry name" value="Sig_transdc_His_kin-like_C"/>
</dbReference>
<dbReference type="InterPro" id="IPR003661">
    <property type="entry name" value="HisK_dim/P_dom"/>
</dbReference>
<name>A0ABV3Z9Y1_9BACT</name>
<gene>
    <name evidence="9" type="ORF">QTN47_00205</name>
</gene>
<accession>A0ABV3Z9Y1</accession>
<sequence length="479" mass="55143">MKKNNSVVFIIISLCCFLLLSAVQFYLVFNTYKLKNQSYYYVEKEAIKEAYMKLIRNDKLYPGGQAIIDSILNPQLRELIQLRKSDIQLYNTKAASIMNVLVYELRLKESLSEFFVYFRRKQGIKEPLVYALYINAIDLVISNNQHIPLYDKQNNELAASNDEQDFAGIRIGGTLSRPSKSNLVTDMIVNPDKPLQYHISFSLYVDSVAHFKTIVLQTIPVLCLSIGSILVIGMLFFITFRKWQSQKQLSEMKSDFINNITHEFNTPLAAIMIANKSLRNDKLIKNPNQVALSSEIIERQTNRLKQLVDQVLDVVSFSRFTLHCEQRSLHTALSEIITDFKARFDNEIIQIRYNPGAGNDCILFDQFYLTTLVINILDNAVKYNESSVKWINISTDDNEQCVCLRINDNGQGMSAETQKNMFMKFYRNIETCRDTRPKGIGLGLYYVYRIAKAHGWKIKVESELGEGTMFVLIIPKPVN</sequence>
<feature type="transmembrane region" description="Helical" evidence="7">
    <location>
        <begin position="219"/>
        <end position="240"/>
    </location>
</feature>
<dbReference type="CDD" id="cd00075">
    <property type="entry name" value="HATPase"/>
    <property type="match status" value="1"/>
</dbReference>
<evidence type="ECO:0000256" key="1">
    <source>
        <dbReference type="ARBA" id="ARBA00000085"/>
    </source>
</evidence>
<dbReference type="SUPFAM" id="SSF47384">
    <property type="entry name" value="Homodimeric domain of signal transducing histidine kinase"/>
    <property type="match status" value="1"/>
</dbReference>
<dbReference type="PRINTS" id="PR00344">
    <property type="entry name" value="BCTRLSENSOR"/>
</dbReference>
<keyword evidence="7" id="KW-1133">Transmembrane helix</keyword>
<evidence type="ECO:0000256" key="2">
    <source>
        <dbReference type="ARBA" id="ARBA00012438"/>
    </source>
</evidence>
<dbReference type="RefSeq" id="WP_369327280.1">
    <property type="nucleotide sequence ID" value="NZ_JAULBC010000001.1"/>
</dbReference>
<keyword evidence="3" id="KW-0597">Phosphoprotein</keyword>
<evidence type="ECO:0000259" key="8">
    <source>
        <dbReference type="PROSITE" id="PS50109"/>
    </source>
</evidence>
<keyword evidence="10" id="KW-1185">Reference proteome</keyword>
<reference evidence="9 10" key="1">
    <citation type="submission" date="2023-07" db="EMBL/GenBank/DDBJ databases">
        <authorList>
            <person name="Lian W.-H."/>
        </authorList>
    </citation>
    <scope>NUCLEOTIDE SEQUENCE [LARGE SCALE GENOMIC DNA]</scope>
    <source>
        <strain evidence="9 10">SYSU DXS3180</strain>
    </source>
</reference>
<dbReference type="InterPro" id="IPR050736">
    <property type="entry name" value="Sensor_HK_Regulatory"/>
</dbReference>
<evidence type="ECO:0000313" key="9">
    <source>
        <dbReference type="EMBL" id="MEX6685891.1"/>
    </source>
</evidence>
<dbReference type="Pfam" id="PF00512">
    <property type="entry name" value="HisKA"/>
    <property type="match status" value="1"/>
</dbReference>
<dbReference type="InterPro" id="IPR036890">
    <property type="entry name" value="HATPase_C_sf"/>
</dbReference>
<keyword evidence="7" id="KW-0812">Transmembrane</keyword>
<evidence type="ECO:0000313" key="10">
    <source>
        <dbReference type="Proteomes" id="UP001560573"/>
    </source>
</evidence>
<dbReference type="SMART" id="SM00388">
    <property type="entry name" value="HisKA"/>
    <property type="match status" value="1"/>
</dbReference>
<dbReference type="Gene3D" id="1.10.287.130">
    <property type="match status" value="1"/>
</dbReference>
<dbReference type="GO" id="GO:0016301">
    <property type="term" value="F:kinase activity"/>
    <property type="evidence" value="ECO:0007669"/>
    <property type="project" value="UniProtKB-KW"/>
</dbReference>
<evidence type="ECO:0000256" key="6">
    <source>
        <dbReference type="ARBA" id="ARBA00023012"/>
    </source>
</evidence>
<organism evidence="9 10">
    <name type="scientific">Danxiaibacter flavus</name>
    <dbReference type="NCBI Taxonomy" id="3049108"/>
    <lineage>
        <taxon>Bacteria</taxon>
        <taxon>Pseudomonadati</taxon>
        <taxon>Bacteroidota</taxon>
        <taxon>Chitinophagia</taxon>
        <taxon>Chitinophagales</taxon>
        <taxon>Chitinophagaceae</taxon>
        <taxon>Danxiaibacter</taxon>
    </lineage>
</organism>
<keyword evidence="4" id="KW-0808">Transferase</keyword>
<dbReference type="PROSITE" id="PS50109">
    <property type="entry name" value="HIS_KIN"/>
    <property type="match status" value="1"/>
</dbReference>
<evidence type="ECO:0000256" key="7">
    <source>
        <dbReference type="SAM" id="Phobius"/>
    </source>
</evidence>
<keyword evidence="7" id="KW-0472">Membrane</keyword>
<dbReference type="InterPro" id="IPR036097">
    <property type="entry name" value="HisK_dim/P_sf"/>
</dbReference>
<evidence type="ECO:0000256" key="4">
    <source>
        <dbReference type="ARBA" id="ARBA00022679"/>
    </source>
</evidence>
<dbReference type="InterPro" id="IPR003594">
    <property type="entry name" value="HATPase_dom"/>
</dbReference>
<keyword evidence="6" id="KW-0902">Two-component regulatory system</keyword>
<comment type="catalytic activity">
    <reaction evidence="1">
        <text>ATP + protein L-histidine = ADP + protein N-phospho-L-histidine.</text>
        <dbReference type="EC" id="2.7.13.3"/>
    </reaction>
</comment>
<dbReference type="PANTHER" id="PTHR43711:SF1">
    <property type="entry name" value="HISTIDINE KINASE 1"/>
    <property type="match status" value="1"/>
</dbReference>
<comment type="caution">
    <text evidence="9">The sequence shown here is derived from an EMBL/GenBank/DDBJ whole genome shotgun (WGS) entry which is preliminary data.</text>
</comment>
<dbReference type="InterPro" id="IPR005467">
    <property type="entry name" value="His_kinase_dom"/>
</dbReference>
<proteinExistence type="predicted"/>
<dbReference type="EMBL" id="JAULBC010000001">
    <property type="protein sequence ID" value="MEX6685891.1"/>
    <property type="molecule type" value="Genomic_DNA"/>
</dbReference>